<evidence type="ECO:0000313" key="3">
    <source>
        <dbReference type="Proteomes" id="UP000545507"/>
    </source>
</evidence>
<dbReference type="Gene3D" id="2.40.50.100">
    <property type="match status" value="1"/>
</dbReference>
<dbReference type="Pfam" id="PF00364">
    <property type="entry name" value="Biotin_lipoyl"/>
    <property type="match status" value="1"/>
</dbReference>
<dbReference type="RefSeq" id="WP_177136947.1">
    <property type="nucleotide sequence ID" value="NZ_VYGV01000016.1"/>
</dbReference>
<proteinExistence type="predicted"/>
<name>A0A7Y8GY60_9BURK</name>
<gene>
    <name evidence="2" type="ORF">F3K02_17550</name>
</gene>
<dbReference type="EMBL" id="VYGV01000016">
    <property type="protein sequence ID" value="NWF47044.1"/>
    <property type="molecule type" value="Genomic_DNA"/>
</dbReference>
<comment type="caution">
    <text evidence="2">The sequence shown here is derived from an EMBL/GenBank/DDBJ whole genome shotgun (WGS) entry which is preliminary data.</text>
</comment>
<dbReference type="AlphaFoldDB" id="A0A7Y8GY60"/>
<reference evidence="2 3" key="1">
    <citation type="submission" date="2019-09" db="EMBL/GenBank/DDBJ databases">
        <title>Hydrogenophaga aromatica sp. nov., isolated from a para-xylene-degrading enrichment culture.</title>
        <authorList>
            <person name="Tancsics A."/>
            <person name="Banerjee S."/>
        </authorList>
    </citation>
    <scope>NUCLEOTIDE SEQUENCE [LARGE SCALE GENOMIC DNA]</scope>
    <source>
        <strain evidence="2 3">D2P1</strain>
    </source>
</reference>
<organism evidence="2 3">
    <name type="scientific">Hydrogenophaga aromaticivorans</name>
    <dbReference type="NCBI Taxonomy" id="2610898"/>
    <lineage>
        <taxon>Bacteria</taxon>
        <taxon>Pseudomonadati</taxon>
        <taxon>Pseudomonadota</taxon>
        <taxon>Betaproteobacteria</taxon>
        <taxon>Burkholderiales</taxon>
        <taxon>Comamonadaceae</taxon>
        <taxon>Hydrogenophaga</taxon>
    </lineage>
</organism>
<evidence type="ECO:0000259" key="1">
    <source>
        <dbReference type="Pfam" id="PF00364"/>
    </source>
</evidence>
<accession>A0A7Y8GY60</accession>
<dbReference type="CDD" id="cd06849">
    <property type="entry name" value="lipoyl_domain"/>
    <property type="match status" value="1"/>
</dbReference>
<evidence type="ECO:0000313" key="2">
    <source>
        <dbReference type="EMBL" id="NWF47044.1"/>
    </source>
</evidence>
<sequence>MMGDVVLDPLLWESLEAGDGARVEGWLASEGDHVRAGQPIARVRLLHQSLELVAPHDGVLETILVPTGDRFAHGAVLARVVTF</sequence>
<protein>
    <submittedName>
        <fullName evidence="2">Biotin attachment protein</fullName>
    </submittedName>
</protein>
<keyword evidence="3" id="KW-1185">Reference proteome</keyword>
<dbReference type="InterPro" id="IPR011053">
    <property type="entry name" value="Single_hybrid_motif"/>
</dbReference>
<dbReference type="Proteomes" id="UP000545507">
    <property type="component" value="Unassembled WGS sequence"/>
</dbReference>
<feature type="domain" description="Lipoyl-binding" evidence="1">
    <location>
        <begin position="18"/>
        <end position="79"/>
    </location>
</feature>
<dbReference type="SUPFAM" id="SSF51230">
    <property type="entry name" value="Single hybrid motif"/>
    <property type="match status" value="1"/>
</dbReference>
<dbReference type="InterPro" id="IPR000089">
    <property type="entry name" value="Biotin_lipoyl"/>
</dbReference>